<dbReference type="InterPro" id="IPR000719">
    <property type="entry name" value="Prot_kinase_dom"/>
</dbReference>
<dbReference type="InterPro" id="IPR011009">
    <property type="entry name" value="Kinase-like_dom_sf"/>
</dbReference>
<evidence type="ECO:0000259" key="1">
    <source>
        <dbReference type="PROSITE" id="PS50011"/>
    </source>
</evidence>
<dbReference type="KEGG" id="apn:Asphe3_32400"/>
<dbReference type="GO" id="GO:0005524">
    <property type="term" value="F:ATP binding"/>
    <property type="evidence" value="ECO:0007669"/>
    <property type="project" value="InterPro"/>
</dbReference>
<dbReference type="GO" id="GO:0004672">
    <property type="term" value="F:protein kinase activity"/>
    <property type="evidence" value="ECO:0007669"/>
    <property type="project" value="InterPro"/>
</dbReference>
<reference evidence="2 3" key="1">
    <citation type="journal article" date="2011" name="Stand. Genomic Sci.">
        <title>Complete genome sequence of Arthrobacter phenanthrenivorans type strain (Sphe3).</title>
        <authorList>
            <person name="Kallimanis A."/>
            <person name="Labutti K.M."/>
            <person name="Lapidus A."/>
            <person name="Clum A."/>
            <person name="Lykidis A."/>
            <person name="Mavromatis K."/>
            <person name="Pagani I."/>
            <person name="Liolios K."/>
            <person name="Ivanova N."/>
            <person name="Goodwin L."/>
            <person name="Pitluck S."/>
            <person name="Chen A."/>
            <person name="Palaniappan K."/>
            <person name="Markowitz V."/>
            <person name="Bristow J."/>
            <person name="Velentzas A.D."/>
            <person name="Perisynakis A."/>
            <person name="Ouzounis C.C."/>
            <person name="Kyrpides N.C."/>
            <person name="Koukkou A.I."/>
            <person name="Drainas C."/>
        </authorList>
    </citation>
    <scope>NUCLEOTIDE SEQUENCE [LARGE SCALE GENOMIC DNA]</scope>
    <source>
        <strain evidence="3">DSM 18606 / JCM 16027 / LMG 23796 / Sphe3</strain>
    </source>
</reference>
<dbReference type="EMBL" id="CP002379">
    <property type="protein sequence ID" value="ADX74348.1"/>
    <property type="molecule type" value="Genomic_DNA"/>
</dbReference>
<dbReference type="Pfam" id="PF01636">
    <property type="entry name" value="APH"/>
    <property type="match status" value="1"/>
</dbReference>
<dbReference type="InterPro" id="IPR002575">
    <property type="entry name" value="Aminoglycoside_PTrfase"/>
</dbReference>
<dbReference type="HOGENOM" id="CLU_2208555_0_0_11"/>
<dbReference type="Proteomes" id="UP000008639">
    <property type="component" value="Chromosome"/>
</dbReference>
<dbReference type="AlphaFoldDB" id="F0M2T6"/>
<organism evidence="2 3">
    <name type="scientific">Pseudarthrobacter phenanthrenivorans (strain DSM 18606 / JCM 16027 / LMG 23796 / Sphe3)</name>
    <name type="common">Arthrobacter phenanthrenivorans</name>
    <dbReference type="NCBI Taxonomy" id="930171"/>
    <lineage>
        <taxon>Bacteria</taxon>
        <taxon>Bacillati</taxon>
        <taxon>Actinomycetota</taxon>
        <taxon>Actinomycetes</taxon>
        <taxon>Micrococcales</taxon>
        <taxon>Micrococcaceae</taxon>
        <taxon>Pseudarthrobacter</taxon>
    </lineage>
</organism>
<protein>
    <recommendedName>
        <fullName evidence="1">Protein kinase domain-containing protein</fullName>
    </recommendedName>
</protein>
<accession>F0M2T6</accession>
<feature type="domain" description="Protein kinase" evidence="1">
    <location>
        <begin position="1"/>
        <end position="113"/>
    </location>
</feature>
<gene>
    <name evidence="2" type="ordered locus">Asphe3_32400</name>
</gene>
<dbReference type="SUPFAM" id="SSF56112">
    <property type="entry name" value="Protein kinase-like (PK-like)"/>
    <property type="match status" value="1"/>
</dbReference>
<dbReference type="Gene3D" id="3.90.1200.10">
    <property type="match status" value="1"/>
</dbReference>
<dbReference type="eggNOG" id="COG0510">
    <property type="taxonomic scope" value="Bacteria"/>
</dbReference>
<sequence length="113" mass="12886">MQLVTTHGDYQPRNWLEDDGEVKVIDFGRADARPWVHDVVRLAHQQFLGRPALEEAFYAGLERRITRPETGIWHLENLNQALGTVVWAHRIGDAAFQQSGVERVERIVAMPSA</sequence>
<proteinExistence type="predicted"/>
<name>F0M2T6_PSEPM</name>
<evidence type="ECO:0000313" key="3">
    <source>
        <dbReference type="Proteomes" id="UP000008639"/>
    </source>
</evidence>
<dbReference type="STRING" id="930171.Asphe3_32400"/>
<dbReference type="PROSITE" id="PS50011">
    <property type="entry name" value="PROTEIN_KINASE_DOM"/>
    <property type="match status" value="1"/>
</dbReference>
<evidence type="ECO:0000313" key="2">
    <source>
        <dbReference type="EMBL" id="ADX74348.1"/>
    </source>
</evidence>